<gene>
    <name evidence="6" type="ORF">DES45_10764</name>
</gene>
<keyword evidence="2 3" id="KW-0802">TPR repeat</keyword>
<organism evidence="6 7">
    <name type="scientific">Microvirga subterranea</name>
    <dbReference type="NCBI Taxonomy" id="186651"/>
    <lineage>
        <taxon>Bacteria</taxon>
        <taxon>Pseudomonadati</taxon>
        <taxon>Pseudomonadota</taxon>
        <taxon>Alphaproteobacteria</taxon>
        <taxon>Hyphomicrobiales</taxon>
        <taxon>Methylobacteriaceae</taxon>
        <taxon>Microvirga</taxon>
    </lineage>
</organism>
<proteinExistence type="predicted"/>
<sequence length="199" mass="22395">MRFFACLLTAFLGLTALPAGAQEKARPQQDPAPPAREAPRPSTLDELFDRLSKAESEREAQGIASLIERRFSRSGSDTADLLLSRATEAFKEKNYPLSIELLDRVLVLEPNWAEAWYRRATLFYQLDDPVGAMADLYQALKLEPRHFSAWTGLGHILMASEDKARALEAFRRALKINPQIEMLQTLVTKLDHEVAGQDL</sequence>
<dbReference type="InterPro" id="IPR050498">
    <property type="entry name" value="Ycf3"/>
</dbReference>
<evidence type="ECO:0000256" key="5">
    <source>
        <dbReference type="SAM" id="SignalP"/>
    </source>
</evidence>
<dbReference type="InterPro" id="IPR011990">
    <property type="entry name" value="TPR-like_helical_dom_sf"/>
</dbReference>
<dbReference type="PROSITE" id="PS50293">
    <property type="entry name" value="TPR_REGION"/>
    <property type="match status" value="1"/>
</dbReference>
<dbReference type="SUPFAM" id="SSF48452">
    <property type="entry name" value="TPR-like"/>
    <property type="match status" value="1"/>
</dbReference>
<dbReference type="PROSITE" id="PS50005">
    <property type="entry name" value="TPR"/>
    <property type="match status" value="2"/>
</dbReference>
<dbReference type="RefSeq" id="WP_114771385.1">
    <property type="nucleotide sequence ID" value="NZ_QQBB01000007.1"/>
</dbReference>
<evidence type="ECO:0000313" key="7">
    <source>
        <dbReference type="Proteomes" id="UP000254925"/>
    </source>
</evidence>
<dbReference type="PANTHER" id="PTHR44858">
    <property type="entry name" value="TETRATRICOPEPTIDE REPEAT PROTEIN 6"/>
    <property type="match status" value="1"/>
</dbReference>
<protein>
    <submittedName>
        <fullName evidence="6">Tetratricopeptide repeat protein</fullName>
    </submittedName>
</protein>
<dbReference type="Proteomes" id="UP000254925">
    <property type="component" value="Unassembled WGS sequence"/>
</dbReference>
<comment type="caution">
    <text evidence="6">The sequence shown here is derived from an EMBL/GenBank/DDBJ whole genome shotgun (WGS) entry which is preliminary data.</text>
</comment>
<name>A0A370HI78_9HYPH</name>
<evidence type="ECO:0000256" key="2">
    <source>
        <dbReference type="ARBA" id="ARBA00022803"/>
    </source>
</evidence>
<dbReference type="Pfam" id="PF00515">
    <property type="entry name" value="TPR_1"/>
    <property type="match status" value="1"/>
</dbReference>
<keyword evidence="7" id="KW-1185">Reference proteome</keyword>
<dbReference type="PANTHER" id="PTHR44858:SF1">
    <property type="entry name" value="UDP-N-ACETYLGLUCOSAMINE--PEPTIDE N-ACETYLGLUCOSAMINYLTRANSFERASE SPINDLY-RELATED"/>
    <property type="match status" value="1"/>
</dbReference>
<reference evidence="6 7" key="1">
    <citation type="submission" date="2018-07" db="EMBL/GenBank/DDBJ databases">
        <title>Genomic Encyclopedia of Type Strains, Phase IV (KMG-IV): sequencing the most valuable type-strain genomes for metagenomic binning, comparative biology and taxonomic classification.</title>
        <authorList>
            <person name="Goeker M."/>
        </authorList>
    </citation>
    <scope>NUCLEOTIDE SEQUENCE [LARGE SCALE GENOMIC DNA]</scope>
    <source>
        <strain evidence="6 7">DSM 14364</strain>
    </source>
</reference>
<evidence type="ECO:0000256" key="1">
    <source>
        <dbReference type="ARBA" id="ARBA00022737"/>
    </source>
</evidence>
<accession>A0A370HI78</accession>
<keyword evidence="1" id="KW-0677">Repeat</keyword>
<feature type="chain" id="PRO_5017026156" evidence="5">
    <location>
        <begin position="22"/>
        <end position="199"/>
    </location>
</feature>
<evidence type="ECO:0000256" key="4">
    <source>
        <dbReference type="SAM" id="MobiDB-lite"/>
    </source>
</evidence>
<dbReference type="Pfam" id="PF13432">
    <property type="entry name" value="TPR_16"/>
    <property type="match status" value="1"/>
</dbReference>
<dbReference type="SMART" id="SM00028">
    <property type="entry name" value="TPR"/>
    <property type="match status" value="3"/>
</dbReference>
<evidence type="ECO:0000313" key="6">
    <source>
        <dbReference type="EMBL" id="RDI57147.1"/>
    </source>
</evidence>
<dbReference type="OrthoDB" id="9815010at2"/>
<feature type="signal peptide" evidence="5">
    <location>
        <begin position="1"/>
        <end position="21"/>
    </location>
</feature>
<feature type="region of interest" description="Disordered" evidence="4">
    <location>
        <begin position="22"/>
        <end position="42"/>
    </location>
</feature>
<dbReference type="Gene3D" id="1.25.40.10">
    <property type="entry name" value="Tetratricopeptide repeat domain"/>
    <property type="match status" value="1"/>
</dbReference>
<feature type="repeat" description="TPR" evidence="3">
    <location>
        <begin position="147"/>
        <end position="180"/>
    </location>
</feature>
<feature type="repeat" description="TPR" evidence="3">
    <location>
        <begin position="113"/>
        <end position="146"/>
    </location>
</feature>
<dbReference type="InterPro" id="IPR019734">
    <property type="entry name" value="TPR_rpt"/>
</dbReference>
<dbReference type="EMBL" id="QQBB01000007">
    <property type="protein sequence ID" value="RDI57147.1"/>
    <property type="molecule type" value="Genomic_DNA"/>
</dbReference>
<dbReference type="AlphaFoldDB" id="A0A370HI78"/>
<keyword evidence="5" id="KW-0732">Signal</keyword>
<evidence type="ECO:0000256" key="3">
    <source>
        <dbReference type="PROSITE-ProRule" id="PRU00339"/>
    </source>
</evidence>